<feature type="domain" description="Prokaryotic-type class I peptide chain release factors" evidence="4">
    <location>
        <begin position="22"/>
        <end position="116"/>
    </location>
</feature>
<dbReference type="InterPro" id="IPR045853">
    <property type="entry name" value="Pep_chain_release_fac_I_sf"/>
</dbReference>
<comment type="similarity">
    <text evidence="1">Belongs to the prokaryotic/mitochondrial release factor family.</text>
</comment>
<dbReference type="PANTHER" id="PTHR46203">
    <property type="entry name" value="PROBABLE PEPTIDE CHAIN RELEASE FACTOR C12ORF65"/>
    <property type="match status" value="1"/>
</dbReference>
<dbReference type="Proteomes" id="UP000885672">
    <property type="component" value="Unassembled WGS sequence"/>
</dbReference>
<feature type="compositionally biased region" description="Basic and acidic residues" evidence="3">
    <location>
        <begin position="113"/>
        <end position="122"/>
    </location>
</feature>
<evidence type="ECO:0000256" key="3">
    <source>
        <dbReference type="SAM" id="MobiDB-lite"/>
    </source>
</evidence>
<dbReference type="InterPro" id="IPR000352">
    <property type="entry name" value="Pep_chain_release_fac_I"/>
</dbReference>
<evidence type="ECO:0000256" key="2">
    <source>
        <dbReference type="ARBA" id="ARBA00022946"/>
    </source>
</evidence>
<evidence type="ECO:0000256" key="1">
    <source>
        <dbReference type="ARBA" id="ARBA00010835"/>
    </source>
</evidence>
<proteinExistence type="inferred from homology"/>
<keyword evidence="2" id="KW-0809">Transit peptide</keyword>
<dbReference type="SUPFAM" id="SSF75620">
    <property type="entry name" value="Release factor"/>
    <property type="match status" value="1"/>
</dbReference>
<protein>
    <submittedName>
        <fullName evidence="5">Peptide chain release factor-like protein</fullName>
    </submittedName>
</protein>
<dbReference type="PANTHER" id="PTHR46203:SF1">
    <property type="entry name" value="MITOCHONDRIAL TRANSLATION RELEASE FACTOR IN RESCUE"/>
    <property type="match status" value="1"/>
</dbReference>
<dbReference type="EMBL" id="DSBX01000294">
    <property type="protein sequence ID" value="HDR00156.1"/>
    <property type="molecule type" value="Genomic_DNA"/>
</dbReference>
<evidence type="ECO:0000259" key="4">
    <source>
        <dbReference type="Pfam" id="PF00472"/>
    </source>
</evidence>
<accession>A0A7V0T6M8</accession>
<reference evidence="5" key="1">
    <citation type="journal article" date="2020" name="mSystems">
        <title>Genome- and Community-Level Interaction Insights into Carbon Utilization and Element Cycling Functions of Hydrothermarchaeota in Hydrothermal Sediment.</title>
        <authorList>
            <person name="Zhou Z."/>
            <person name="Liu Y."/>
            <person name="Xu W."/>
            <person name="Pan J."/>
            <person name="Luo Z.H."/>
            <person name="Li M."/>
        </authorList>
    </citation>
    <scope>NUCLEOTIDE SEQUENCE [LARGE SCALE GENOMIC DNA]</scope>
    <source>
        <strain evidence="5">SpSt-1182</strain>
    </source>
</reference>
<dbReference type="AlphaFoldDB" id="A0A7V0T6M8"/>
<dbReference type="InterPro" id="IPR052405">
    <property type="entry name" value="Mito_Transl_Release_Factor"/>
</dbReference>
<feature type="non-terminal residue" evidence="5">
    <location>
        <position position="122"/>
    </location>
</feature>
<dbReference type="GO" id="GO:0003747">
    <property type="term" value="F:translation release factor activity"/>
    <property type="evidence" value="ECO:0007669"/>
    <property type="project" value="InterPro"/>
</dbReference>
<sequence length="122" mass="14040">MTPSYAVGRAKERALAARMAELGIREEDIEESFARGSGPGGQNVNKVATAVRLRHRPTGIEVRAREERSQALNRYRARVTLCERVEAEVLKRRTEEMKRIARLKKQKRRRTKKAQEKVLEAK</sequence>
<organism evidence="5">
    <name type="scientific">candidate division WOR-3 bacterium</name>
    <dbReference type="NCBI Taxonomy" id="2052148"/>
    <lineage>
        <taxon>Bacteria</taxon>
        <taxon>Bacteria division WOR-3</taxon>
    </lineage>
</organism>
<gene>
    <name evidence="5" type="ORF">ENN51_07740</name>
</gene>
<comment type="caution">
    <text evidence="5">The sequence shown here is derived from an EMBL/GenBank/DDBJ whole genome shotgun (WGS) entry which is preliminary data.</text>
</comment>
<feature type="compositionally biased region" description="Basic residues" evidence="3">
    <location>
        <begin position="100"/>
        <end position="112"/>
    </location>
</feature>
<evidence type="ECO:0000313" key="5">
    <source>
        <dbReference type="EMBL" id="HDR00156.1"/>
    </source>
</evidence>
<name>A0A7V0T6M8_UNCW3</name>
<dbReference type="Gene3D" id="3.30.160.20">
    <property type="match status" value="1"/>
</dbReference>
<feature type="region of interest" description="Disordered" evidence="3">
    <location>
        <begin position="100"/>
        <end position="122"/>
    </location>
</feature>
<dbReference type="Pfam" id="PF00472">
    <property type="entry name" value="RF-1"/>
    <property type="match status" value="1"/>
</dbReference>